<dbReference type="PANTHER" id="PTHR43236">
    <property type="entry name" value="ANTITOXIN HIGA1"/>
    <property type="match status" value="1"/>
</dbReference>
<organism evidence="3 4">
    <name type="scientific">Rhodoplanes serenus</name>
    <dbReference type="NCBI Taxonomy" id="200615"/>
    <lineage>
        <taxon>Bacteria</taxon>
        <taxon>Pseudomonadati</taxon>
        <taxon>Pseudomonadota</taxon>
        <taxon>Alphaproteobacteria</taxon>
        <taxon>Hyphomicrobiales</taxon>
        <taxon>Nitrobacteraceae</taxon>
        <taxon>Rhodoplanes</taxon>
    </lineage>
</organism>
<dbReference type="RefSeq" id="WP_155481171.1">
    <property type="nucleotide sequence ID" value="NZ_WNKV01000020.1"/>
</dbReference>
<proteinExistence type="inferred from homology"/>
<name>A0A9X4XP44_9BRAD</name>
<dbReference type="InterPro" id="IPR010359">
    <property type="entry name" value="IrrE_HExxH"/>
</dbReference>
<dbReference type="InterPro" id="IPR001387">
    <property type="entry name" value="Cro/C1-type_HTH"/>
</dbReference>
<dbReference type="GO" id="GO:0003677">
    <property type="term" value="F:DNA binding"/>
    <property type="evidence" value="ECO:0007669"/>
    <property type="project" value="InterPro"/>
</dbReference>
<dbReference type="Gene3D" id="1.10.10.2910">
    <property type="match status" value="1"/>
</dbReference>
<dbReference type="EMBL" id="WNKV01000020">
    <property type="protein sequence ID" value="MTW18790.1"/>
    <property type="molecule type" value="Genomic_DNA"/>
</dbReference>
<dbReference type="InterPro" id="IPR052345">
    <property type="entry name" value="Rad_response_metalloprotease"/>
</dbReference>
<dbReference type="Pfam" id="PF06114">
    <property type="entry name" value="Peptidase_M78"/>
    <property type="match status" value="1"/>
</dbReference>
<dbReference type="PANTHER" id="PTHR43236:SF1">
    <property type="entry name" value="BLL7220 PROTEIN"/>
    <property type="match status" value="1"/>
</dbReference>
<evidence type="ECO:0000259" key="2">
    <source>
        <dbReference type="PROSITE" id="PS50943"/>
    </source>
</evidence>
<evidence type="ECO:0000256" key="1">
    <source>
        <dbReference type="ARBA" id="ARBA00007227"/>
    </source>
</evidence>
<evidence type="ECO:0000313" key="3">
    <source>
        <dbReference type="EMBL" id="MTW18790.1"/>
    </source>
</evidence>
<dbReference type="Pfam" id="PF01381">
    <property type="entry name" value="HTH_3"/>
    <property type="match status" value="1"/>
</dbReference>
<dbReference type="SUPFAM" id="SSF47413">
    <property type="entry name" value="lambda repressor-like DNA-binding domains"/>
    <property type="match status" value="1"/>
</dbReference>
<accession>A0A9X4XP44</accession>
<comment type="caution">
    <text evidence="3">The sequence shown here is derived from an EMBL/GenBank/DDBJ whole genome shotgun (WGS) entry which is preliminary data.</text>
</comment>
<protein>
    <submittedName>
        <fullName evidence="3">Helix-turn-helix domain-containing protein</fullName>
    </submittedName>
</protein>
<dbReference type="AlphaFoldDB" id="A0A9X4XP44"/>
<evidence type="ECO:0000313" key="4">
    <source>
        <dbReference type="Proteomes" id="UP000438991"/>
    </source>
</evidence>
<comment type="similarity">
    <text evidence="1">Belongs to the short-chain fatty acyl-CoA assimilation regulator (ScfR) family.</text>
</comment>
<sequence>MAFGDRLRLARRRAGLSLAALSERLDSKISAQAINKYENGKMMPSSSVLVALGKSLGVSLDFLLEGQVAGLDGIEFRKRSSTTDQERALVETEVIDHVERYLAIEEILDLPNQSRTLETIPHAVLQEPAEAEREARSLRKRWDLGGDPIPSMTALLEERNIRVLKINLPDGFSGVTCHVKRGGDRPDVPVIVINSFNVERDRFTLAHELAHSAIKEVRTGKFEKAMDRFAAAFLVPAEHLENEVGKERSSFAFQELVRLKHIYGVSMMALLSRLRDLGIISELNYKNLFRNPRIRKWLKEEPAPLTEREGFVALEIPQRFEGYVFRALAEGLIPPTKAAALLRKPLAYVEQQFKGPQ</sequence>
<dbReference type="PROSITE" id="PS50943">
    <property type="entry name" value="HTH_CROC1"/>
    <property type="match status" value="1"/>
</dbReference>
<dbReference type="Gene3D" id="1.10.260.40">
    <property type="entry name" value="lambda repressor-like DNA-binding domains"/>
    <property type="match status" value="1"/>
</dbReference>
<reference evidence="3 4" key="1">
    <citation type="submission" date="2019-11" db="EMBL/GenBank/DDBJ databases">
        <title>Whole-genome sequence of Rhodoplanes serenus DSM 18633, type strain.</title>
        <authorList>
            <person name="Kyndt J.A."/>
            <person name="Meyer T.E."/>
        </authorList>
    </citation>
    <scope>NUCLEOTIDE SEQUENCE [LARGE SCALE GENOMIC DNA]</scope>
    <source>
        <strain evidence="3 4">DSM 18633</strain>
    </source>
</reference>
<dbReference type="InterPro" id="IPR010982">
    <property type="entry name" value="Lambda_DNA-bd_dom_sf"/>
</dbReference>
<gene>
    <name evidence="3" type="ORF">GJ689_21550</name>
</gene>
<dbReference type="SMART" id="SM00530">
    <property type="entry name" value="HTH_XRE"/>
    <property type="match status" value="1"/>
</dbReference>
<dbReference type="CDD" id="cd00093">
    <property type="entry name" value="HTH_XRE"/>
    <property type="match status" value="1"/>
</dbReference>
<feature type="domain" description="HTH cro/C1-type" evidence="2">
    <location>
        <begin position="7"/>
        <end position="63"/>
    </location>
</feature>
<dbReference type="Proteomes" id="UP000438991">
    <property type="component" value="Unassembled WGS sequence"/>
</dbReference>